<feature type="region of interest" description="Disordered" evidence="1">
    <location>
        <begin position="332"/>
        <end position="375"/>
    </location>
</feature>
<feature type="compositionally biased region" description="Basic and acidic residues" evidence="1">
    <location>
        <begin position="686"/>
        <end position="697"/>
    </location>
</feature>
<gene>
    <name evidence="2" type="ORF">PICMEDRAFT_85646</name>
</gene>
<feature type="compositionally biased region" description="Polar residues" evidence="1">
    <location>
        <begin position="332"/>
        <end position="342"/>
    </location>
</feature>
<evidence type="ECO:0008006" key="4">
    <source>
        <dbReference type="Google" id="ProtNLM"/>
    </source>
</evidence>
<dbReference type="InterPro" id="IPR051710">
    <property type="entry name" value="Phosphatase_SH3-domain"/>
</dbReference>
<dbReference type="InterPro" id="IPR029033">
    <property type="entry name" value="His_PPase_superfam"/>
</dbReference>
<dbReference type="Proteomes" id="UP000094455">
    <property type="component" value="Unassembled WGS sequence"/>
</dbReference>
<protein>
    <recommendedName>
        <fullName evidence="4">Phosphoglycerate mutase-like protein</fullName>
    </recommendedName>
</protein>
<feature type="compositionally biased region" description="Acidic residues" evidence="1">
    <location>
        <begin position="744"/>
        <end position="762"/>
    </location>
</feature>
<dbReference type="OrthoDB" id="3898179at2759"/>
<feature type="region of interest" description="Disordered" evidence="1">
    <location>
        <begin position="408"/>
        <end position="429"/>
    </location>
</feature>
<feature type="compositionally biased region" description="Basic residues" evidence="1">
    <location>
        <begin position="698"/>
        <end position="710"/>
    </location>
</feature>
<proteinExistence type="predicted"/>
<feature type="region of interest" description="Disordered" evidence="1">
    <location>
        <begin position="623"/>
        <end position="646"/>
    </location>
</feature>
<name>A0A1E3NRI0_9ASCO</name>
<dbReference type="EMBL" id="KV454001">
    <property type="protein sequence ID" value="ODQ48686.1"/>
    <property type="molecule type" value="Genomic_DNA"/>
</dbReference>
<feature type="compositionally biased region" description="Basic and acidic residues" evidence="1">
    <location>
        <begin position="718"/>
        <end position="730"/>
    </location>
</feature>
<feature type="compositionally biased region" description="Gly residues" evidence="1">
    <location>
        <begin position="632"/>
        <end position="645"/>
    </location>
</feature>
<reference evidence="2 3" key="1">
    <citation type="journal article" date="2016" name="Proc. Natl. Acad. Sci. U.S.A.">
        <title>Comparative genomics of biotechnologically important yeasts.</title>
        <authorList>
            <person name="Riley R."/>
            <person name="Haridas S."/>
            <person name="Wolfe K.H."/>
            <person name="Lopes M.R."/>
            <person name="Hittinger C.T."/>
            <person name="Goeker M."/>
            <person name="Salamov A.A."/>
            <person name="Wisecaver J.H."/>
            <person name="Long T.M."/>
            <person name="Calvey C.H."/>
            <person name="Aerts A.L."/>
            <person name="Barry K.W."/>
            <person name="Choi C."/>
            <person name="Clum A."/>
            <person name="Coughlan A.Y."/>
            <person name="Deshpande S."/>
            <person name="Douglass A.P."/>
            <person name="Hanson S.J."/>
            <person name="Klenk H.-P."/>
            <person name="LaButti K.M."/>
            <person name="Lapidus A."/>
            <person name="Lindquist E.A."/>
            <person name="Lipzen A.M."/>
            <person name="Meier-Kolthoff J.P."/>
            <person name="Ohm R.A."/>
            <person name="Otillar R.P."/>
            <person name="Pangilinan J.L."/>
            <person name="Peng Y."/>
            <person name="Rokas A."/>
            <person name="Rosa C.A."/>
            <person name="Scheuner C."/>
            <person name="Sibirny A.A."/>
            <person name="Slot J.C."/>
            <person name="Stielow J.B."/>
            <person name="Sun H."/>
            <person name="Kurtzman C.P."/>
            <person name="Blackwell M."/>
            <person name="Grigoriev I.V."/>
            <person name="Jeffries T.W."/>
        </authorList>
    </citation>
    <scope>NUCLEOTIDE SEQUENCE [LARGE SCALE GENOMIC DNA]</scope>
    <source>
        <strain evidence="2 3">NRRL Y-2026</strain>
    </source>
</reference>
<dbReference type="Gene3D" id="3.40.50.1240">
    <property type="entry name" value="Phosphoglycerate mutase-like"/>
    <property type="match status" value="1"/>
</dbReference>
<evidence type="ECO:0000256" key="1">
    <source>
        <dbReference type="SAM" id="MobiDB-lite"/>
    </source>
</evidence>
<dbReference type="GeneID" id="30181704"/>
<feature type="compositionally biased region" description="Basic and acidic residues" evidence="1">
    <location>
        <begin position="360"/>
        <end position="375"/>
    </location>
</feature>
<organism evidence="2 3">
    <name type="scientific">Pichia membranifaciens NRRL Y-2026</name>
    <dbReference type="NCBI Taxonomy" id="763406"/>
    <lineage>
        <taxon>Eukaryota</taxon>
        <taxon>Fungi</taxon>
        <taxon>Dikarya</taxon>
        <taxon>Ascomycota</taxon>
        <taxon>Saccharomycotina</taxon>
        <taxon>Pichiomycetes</taxon>
        <taxon>Pichiales</taxon>
        <taxon>Pichiaceae</taxon>
        <taxon>Pichia</taxon>
    </lineage>
</organism>
<dbReference type="AlphaFoldDB" id="A0A1E3NRI0"/>
<feature type="region of interest" description="Disordered" evidence="1">
    <location>
        <begin position="15"/>
        <end position="35"/>
    </location>
</feature>
<evidence type="ECO:0000313" key="3">
    <source>
        <dbReference type="Proteomes" id="UP000094455"/>
    </source>
</evidence>
<dbReference type="SUPFAM" id="SSF53254">
    <property type="entry name" value="Phosphoglycerate mutase-like"/>
    <property type="match status" value="1"/>
</dbReference>
<evidence type="ECO:0000313" key="2">
    <source>
        <dbReference type="EMBL" id="ODQ48686.1"/>
    </source>
</evidence>
<keyword evidence="3" id="KW-1185">Reference proteome</keyword>
<sequence>MHIVLIRHCTRIDKSKHGISPGQSEVSLHAGDQNDNKVGVEDYDESSNWLSNFDPPLNEGIASLEMESAFKKISNDILSKSRTKQIMIHSSPYNRCIQTSELLLDKIIHGKQNDVEKINTKLRVDQALSEWLNENYNLKYLPPNDDGYSMINNVNAYLNQPSLSASNGAFTETTKNQLRNVKDSTWSYNQLGHCGEYGESASAFTRRCFNYLINLLQYYYTKQGSEVDRQMAVVIISHGAVISTLLQILLGRSIFSEIPLCTPIYFKQSQKRRSVFKLMDYDFNLNKLLGPSTDQEFYKILDSPIDLTKLDPDNLRSELTIGTTGFTTIIQSIPKQIGSPKQSGGKGEPTRRRRNTINIGDKEKDASEDNKIESLKQTRSSRQLYLLNKNTSEEKVIDLDKLHSYFGGDSGSDTNSEDETGADGGRSASFDEFKDLQENGLNKSVYKGSITSLSSFNEENKSKFQLNMKNFFSRPSPIKGDPFSHFFLSRSSTMDDDGSDYDEFNMSRKSSVTNGDDSIRLSAFADNVAAASSISHGLGVFAGDDDAESSGDDSDGSDTRILSFGTRNKLQNMILTERAKEKEKDARARMQADEPTTVLDGTFAKVPLGSNSKLSLAAQGAASASSSTGDIKGSGSGSGADGGQGSKIKLVMPRLISTRNMNLHVRGADGDGDGDGDAGVGGSSAHETEYSAREERQRRRQQQQRRHRPSRGSVSSEDTLKKILLQEDLRPGWPVRSLGADPPAGDDADENDAEEEEEEEETGWFGGFSRR</sequence>
<dbReference type="RefSeq" id="XP_019019799.1">
    <property type="nucleotide sequence ID" value="XM_019165017.1"/>
</dbReference>
<dbReference type="PANTHER" id="PTHR16469">
    <property type="entry name" value="UBIQUITIN-ASSOCIATED AND SH3 DOMAIN-CONTAINING BA-RELATED"/>
    <property type="match status" value="1"/>
</dbReference>
<accession>A0A1E3NRI0</accession>
<dbReference type="PANTHER" id="PTHR16469:SF27">
    <property type="entry name" value="UBIQUITIN-ASSOCIATED AND SH3 DOMAIN-CONTAINING BA-RELATED"/>
    <property type="match status" value="1"/>
</dbReference>
<feature type="region of interest" description="Disordered" evidence="1">
    <location>
        <begin position="664"/>
        <end position="771"/>
    </location>
</feature>